<evidence type="ECO:0000313" key="1">
    <source>
        <dbReference type="EMBL" id="CEG43390.1"/>
    </source>
</evidence>
<sequence length="62" mass="7158">MDCFNTSYLTNVLICDKKYEITTVLIKSMQMPGSVKKMKLFTGNFTWLGDRFQAIDNSFIPI</sequence>
<dbReference type="AlphaFoldDB" id="A0A0P1AQP4"/>
<dbReference type="RefSeq" id="XP_024579759.1">
    <property type="nucleotide sequence ID" value="XM_024729376.1"/>
</dbReference>
<dbReference type="GeneID" id="36408642"/>
<proteinExistence type="predicted"/>
<organism evidence="1 2">
    <name type="scientific">Plasmopara halstedii</name>
    <name type="common">Downy mildew of sunflower</name>
    <dbReference type="NCBI Taxonomy" id="4781"/>
    <lineage>
        <taxon>Eukaryota</taxon>
        <taxon>Sar</taxon>
        <taxon>Stramenopiles</taxon>
        <taxon>Oomycota</taxon>
        <taxon>Peronosporomycetes</taxon>
        <taxon>Peronosporales</taxon>
        <taxon>Peronosporaceae</taxon>
        <taxon>Plasmopara</taxon>
    </lineage>
</organism>
<dbReference type="Proteomes" id="UP000054928">
    <property type="component" value="Unassembled WGS sequence"/>
</dbReference>
<protein>
    <submittedName>
        <fullName evidence="1">Uncharacterized protein</fullName>
    </submittedName>
</protein>
<keyword evidence="2" id="KW-1185">Reference proteome</keyword>
<name>A0A0P1AQP4_PLAHL</name>
<reference evidence="2" key="1">
    <citation type="submission" date="2014-09" db="EMBL/GenBank/DDBJ databases">
        <authorList>
            <person name="Sharma Rahul"/>
            <person name="Thines Marco"/>
        </authorList>
    </citation>
    <scope>NUCLEOTIDE SEQUENCE [LARGE SCALE GENOMIC DNA]</scope>
</reference>
<evidence type="ECO:0000313" key="2">
    <source>
        <dbReference type="Proteomes" id="UP000054928"/>
    </source>
</evidence>
<accession>A0A0P1AQP4</accession>
<dbReference type="EMBL" id="CCYD01000666">
    <property type="protein sequence ID" value="CEG43390.1"/>
    <property type="molecule type" value="Genomic_DNA"/>
</dbReference>